<evidence type="ECO:0000256" key="2">
    <source>
        <dbReference type="ARBA" id="ARBA00022723"/>
    </source>
</evidence>
<evidence type="ECO:0000256" key="3">
    <source>
        <dbReference type="ARBA" id="ARBA00022801"/>
    </source>
</evidence>
<dbReference type="RefSeq" id="WP_083559056.1">
    <property type="nucleotide sequence ID" value="NZ_AQQV01000001.1"/>
</dbReference>
<dbReference type="GO" id="GO:0046872">
    <property type="term" value="F:metal ion binding"/>
    <property type="evidence" value="ECO:0007669"/>
    <property type="project" value="UniProtKB-KW"/>
</dbReference>
<dbReference type="PANTHER" id="PTHR42693">
    <property type="entry name" value="ARYLSULFATASE FAMILY MEMBER"/>
    <property type="match status" value="1"/>
</dbReference>
<dbReference type="InterPro" id="IPR050738">
    <property type="entry name" value="Sulfatase"/>
</dbReference>
<dbReference type="Pfam" id="PF00884">
    <property type="entry name" value="Sulfatase"/>
    <property type="match status" value="1"/>
</dbReference>
<feature type="domain" description="Sulfatase N-terminal" evidence="5">
    <location>
        <begin position="65"/>
        <end position="423"/>
    </location>
</feature>
<organism evidence="6 7">
    <name type="scientific">Oceanococcus atlanticus</name>
    <dbReference type="NCBI Taxonomy" id="1317117"/>
    <lineage>
        <taxon>Bacteria</taxon>
        <taxon>Pseudomonadati</taxon>
        <taxon>Pseudomonadota</taxon>
        <taxon>Gammaproteobacteria</taxon>
        <taxon>Chromatiales</taxon>
        <taxon>Oceanococcaceae</taxon>
        <taxon>Oceanococcus</taxon>
    </lineage>
</organism>
<sequence>MKRAVLISAAVLALVLASVYMGRTYILLHISGWLTDLRHPVAANQPVAWMQGPTQASQDPLQRPPNVVLILFDDLGFNDVSSYGGGMPEVPTPNIDAVAQQGVRFTRGYAANAICAPSRAALLTGRYATRFGFEFTPLPGNMARVAPLIYGQTPRRLPVVTHPQRSGEVADFDQLGLPPSEVTLAEILAERGYHNVHIGKWHLGGTPELRPLNQGFDESLYLENGLYLPQDHPEVVNSRQDFDPIDRFLWANMRYATSYNGGAWFEPGGYLTDYYTDEAVKVIEANRNRPFFLYLAHWAPHTPLQATREDYAALAHISDHRRRVYGAMLRAVDRSVGRVRDALAANGLADNTLLVVTSDNGAPNYLGLPEVNKPYRGWKLTLFEGGVHVPMLAQWPAHLPAGVDYPHPVTSMDIVPTAAAAAGATMPADRVIDGVNLLPHLRGERDAAPHEALFWRSGSYQMVIADGWKLQVAERPRKTWLFHLDTDPTEQHEVSARFPERVEALRARLAQHNAGMLEPAWPSLVELPVQIDKTLLDAESADDEYVYWLN</sequence>
<dbReference type="OrthoDB" id="974590at2"/>
<dbReference type="Gene3D" id="3.40.720.10">
    <property type="entry name" value="Alkaline Phosphatase, subunit A"/>
    <property type="match status" value="1"/>
</dbReference>
<dbReference type="InterPro" id="IPR000917">
    <property type="entry name" value="Sulfatase_N"/>
</dbReference>
<name>A0A1Y1SG98_9GAMM</name>
<dbReference type="InterPro" id="IPR017850">
    <property type="entry name" value="Alkaline_phosphatase_core_sf"/>
</dbReference>
<evidence type="ECO:0000256" key="1">
    <source>
        <dbReference type="ARBA" id="ARBA00008779"/>
    </source>
</evidence>
<reference evidence="6 7" key="1">
    <citation type="submission" date="2013-04" db="EMBL/GenBank/DDBJ databases">
        <title>Oceanococcus atlanticus 22II-S10r2 Genome Sequencing.</title>
        <authorList>
            <person name="Lai Q."/>
            <person name="Li G."/>
            <person name="Shao Z."/>
        </authorList>
    </citation>
    <scope>NUCLEOTIDE SEQUENCE [LARGE SCALE GENOMIC DNA]</scope>
    <source>
        <strain evidence="6 7">22II-S10r2</strain>
    </source>
</reference>
<dbReference type="EMBL" id="AQQV01000001">
    <property type="protein sequence ID" value="ORE88410.1"/>
    <property type="molecule type" value="Genomic_DNA"/>
</dbReference>
<evidence type="ECO:0000313" key="7">
    <source>
        <dbReference type="Proteomes" id="UP000192342"/>
    </source>
</evidence>
<gene>
    <name evidence="6" type="ORF">ATO7_01005</name>
</gene>
<keyword evidence="2" id="KW-0479">Metal-binding</keyword>
<dbReference type="PROSITE" id="PS00523">
    <property type="entry name" value="SULFATASE_1"/>
    <property type="match status" value="1"/>
</dbReference>
<evidence type="ECO:0000313" key="6">
    <source>
        <dbReference type="EMBL" id="ORE88410.1"/>
    </source>
</evidence>
<dbReference type="Gene3D" id="3.30.1120.10">
    <property type="match status" value="1"/>
</dbReference>
<keyword evidence="7" id="KW-1185">Reference proteome</keyword>
<dbReference type="SUPFAM" id="SSF53649">
    <property type="entry name" value="Alkaline phosphatase-like"/>
    <property type="match status" value="1"/>
</dbReference>
<proteinExistence type="inferred from homology"/>
<protein>
    <submittedName>
        <fullName evidence="6">Steryl-sulfatase</fullName>
    </submittedName>
</protein>
<dbReference type="PANTHER" id="PTHR42693:SF53">
    <property type="entry name" value="ENDO-4-O-SULFATASE"/>
    <property type="match status" value="1"/>
</dbReference>
<dbReference type="Proteomes" id="UP000192342">
    <property type="component" value="Unassembled WGS sequence"/>
</dbReference>
<keyword evidence="3" id="KW-0378">Hydrolase</keyword>
<evidence type="ECO:0000256" key="4">
    <source>
        <dbReference type="ARBA" id="ARBA00022837"/>
    </source>
</evidence>
<dbReference type="AlphaFoldDB" id="A0A1Y1SG98"/>
<dbReference type="STRING" id="1317117.ATO7_01005"/>
<dbReference type="InterPro" id="IPR024607">
    <property type="entry name" value="Sulfatase_CS"/>
</dbReference>
<keyword evidence="4" id="KW-0106">Calcium</keyword>
<dbReference type="GO" id="GO:0004065">
    <property type="term" value="F:arylsulfatase activity"/>
    <property type="evidence" value="ECO:0007669"/>
    <property type="project" value="TreeGrafter"/>
</dbReference>
<comment type="similarity">
    <text evidence="1">Belongs to the sulfatase family.</text>
</comment>
<evidence type="ECO:0000259" key="5">
    <source>
        <dbReference type="Pfam" id="PF00884"/>
    </source>
</evidence>
<comment type="caution">
    <text evidence="6">The sequence shown here is derived from an EMBL/GenBank/DDBJ whole genome shotgun (WGS) entry which is preliminary data.</text>
</comment>
<accession>A0A1Y1SG98</accession>